<reference evidence="2 3" key="1">
    <citation type="submission" date="2016-05" db="EMBL/GenBank/DDBJ databases">
        <authorList>
            <person name="Wang S."/>
            <person name="Zhu B."/>
        </authorList>
    </citation>
    <scope>NUCLEOTIDE SEQUENCE [LARGE SCALE GENOMIC DNA]</scope>
    <source>
        <strain evidence="2 3">CRS05-R5</strain>
    </source>
</reference>
<protein>
    <submittedName>
        <fullName evidence="2">Alkylhydroperoxidase</fullName>
    </submittedName>
</protein>
<dbReference type="Pfam" id="PF02627">
    <property type="entry name" value="CMD"/>
    <property type="match status" value="1"/>
</dbReference>
<dbReference type="Gene3D" id="1.20.1290.10">
    <property type="entry name" value="AhpD-like"/>
    <property type="match status" value="1"/>
</dbReference>
<feature type="domain" description="Carboxymuconolactone decarboxylase-like" evidence="1">
    <location>
        <begin position="45"/>
        <end position="104"/>
    </location>
</feature>
<dbReference type="GeneID" id="93488807"/>
<dbReference type="AlphaFoldDB" id="A0AAC9FW69"/>
<dbReference type="RefSeq" id="WP_064587037.1">
    <property type="nucleotide sequence ID" value="NZ_CP015852.1"/>
</dbReference>
<evidence type="ECO:0000313" key="2">
    <source>
        <dbReference type="EMBL" id="ANH97819.1"/>
    </source>
</evidence>
<sequence length="171" mass="17922">MSRIPAISFENATDASRPILEGVKKKIGFLPNIFTTLAKAPVALEAYVQASAILGKTSLSAKEKEAVYLATSQANGCDYCLAAHSLFASKAGLSAQDIGAARQGELNAYAALAQQLTQSRGHLNDEQIAAARAAGIDDSKLIEVIALVAVQSLTNYLNNAALTDIDFPAID</sequence>
<dbReference type="NCBIfam" id="TIGR00778">
    <property type="entry name" value="ahpD_dom"/>
    <property type="match status" value="1"/>
</dbReference>
<proteinExistence type="predicted"/>
<organism evidence="2 3">
    <name type="scientific">Pseudomonas koreensis</name>
    <dbReference type="NCBI Taxonomy" id="198620"/>
    <lineage>
        <taxon>Bacteria</taxon>
        <taxon>Pseudomonadati</taxon>
        <taxon>Pseudomonadota</taxon>
        <taxon>Gammaproteobacteria</taxon>
        <taxon>Pseudomonadales</taxon>
        <taxon>Pseudomonadaceae</taxon>
        <taxon>Pseudomonas</taxon>
    </lineage>
</organism>
<dbReference type="Proteomes" id="UP000078142">
    <property type="component" value="Chromosome"/>
</dbReference>
<dbReference type="EMBL" id="CP015852">
    <property type="protein sequence ID" value="ANH97819.1"/>
    <property type="molecule type" value="Genomic_DNA"/>
</dbReference>
<gene>
    <name evidence="2" type="ORF">A8L59_10490</name>
</gene>
<accession>A0AAC9FW69</accession>
<name>A0AAC9FW69_9PSED</name>
<dbReference type="PANTHER" id="PTHR35446:SF3">
    <property type="entry name" value="CMD DOMAIN-CONTAINING PROTEIN"/>
    <property type="match status" value="1"/>
</dbReference>
<dbReference type="InterPro" id="IPR003779">
    <property type="entry name" value="CMD-like"/>
</dbReference>
<evidence type="ECO:0000313" key="3">
    <source>
        <dbReference type="Proteomes" id="UP000078142"/>
    </source>
</evidence>
<dbReference type="PANTHER" id="PTHR35446">
    <property type="entry name" value="SI:CH211-175M2.5"/>
    <property type="match status" value="1"/>
</dbReference>
<evidence type="ECO:0000259" key="1">
    <source>
        <dbReference type="Pfam" id="PF02627"/>
    </source>
</evidence>
<dbReference type="InterPro" id="IPR029032">
    <property type="entry name" value="AhpD-like"/>
</dbReference>
<dbReference type="GO" id="GO:0051920">
    <property type="term" value="F:peroxiredoxin activity"/>
    <property type="evidence" value="ECO:0007669"/>
    <property type="project" value="InterPro"/>
</dbReference>
<dbReference type="SUPFAM" id="SSF69118">
    <property type="entry name" value="AhpD-like"/>
    <property type="match status" value="1"/>
</dbReference>
<dbReference type="InterPro" id="IPR004675">
    <property type="entry name" value="AhpD_core"/>
</dbReference>